<dbReference type="PANTHER" id="PTHR21310:SF57">
    <property type="entry name" value="BLR2944 PROTEIN"/>
    <property type="match status" value="1"/>
</dbReference>
<sequence>MSSQIENLSAALSVALEPSLGAVAISELRRLSGGASRETWSFDATQDDGSLRQLVLRRDPPTRPGWPGTMGTEARCLRASAQAGLAVPQVLLDSDSPDLFGSAGIVMERIEGETLARRILRDEKLRDARSVLAADCGAFLAGLHAIDPQVVAPLQSADPLKQIRLTLDALDMPSPTFEFAIRWLESNRPQTLSTAIVHGDFRLGNFIVDEEGLRAVLDWELVHLGDPREDLGWLCVKAWRFGAADPVGGFGTRENLLAAYQAAGGAPVSLAELHWWEVFGTLRWGAICMTQTHAHLSGLLRSVELAAIGRRVCETEWDLLLLLEPVVTTEALSKSALPKSAPPKSAPPKSAIQLDQSQPSPNQAPIEGLHGRPTAEELLQAVREFLTEQVMPSTEGNLSFHARVASNVIAMVERELVLGPQQDQQRATSLREFGVGSERELAASIRSGGFSENRVALLELLADGVLSSLLVARPTYLDSPITALPSTDPPSTDPPSTDPPSTDPPSTDPPSQ</sequence>
<evidence type="ECO:0000256" key="1">
    <source>
        <dbReference type="SAM" id="MobiDB-lite"/>
    </source>
</evidence>
<evidence type="ECO:0000313" key="4">
    <source>
        <dbReference type="EMBL" id="CAB4977117.1"/>
    </source>
</evidence>
<accession>A0A6J7M8Y4</accession>
<dbReference type="Gene3D" id="3.90.1200.10">
    <property type="match status" value="1"/>
</dbReference>
<gene>
    <name evidence="4" type="ORF">UFOPK3914_00804</name>
</gene>
<organism evidence="4">
    <name type="scientific">freshwater metagenome</name>
    <dbReference type="NCBI Taxonomy" id="449393"/>
    <lineage>
        <taxon>unclassified sequences</taxon>
        <taxon>metagenomes</taxon>
        <taxon>ecological metagenomes</taxon>
    </lineage>
</organism>
<dbReference type="Pfam" id="PF01636">
    <property type="entry name" value="APH"/>
    <property type="match status" value="1"/>
</dbReference>
<dbReference type="InterPro" id="IPR046252">
    <property type="entry name" value="DUF6285"/>
</dbReference>
<feature type="compositionally biased region" description="Pro residues" evidence="1">
    <location>
        <begin position="487"/>
        <end position="512"/>
    </location>
</feature>
<reference evidence="4" key="1">
    <citation type="submission" date="2020-05" db="EMBL/GenBank/DDBJ databases">
        <authorList>
            <person name="Chiriac C."/>
            <person name="Salcher M."/>
            <person name="Ghai R."/>
            <person name="Kavagutti S V."/>
        </authorList>
    </citation>
    <scope>NUCLEOTIDE SEQUENCE</scope>
</reference>
<dbReference type="InterPro" id="IPR011009">
    <property type="entry name" value="Kinase-like_dom_sf"/>
</dbReference>
<dbReference type="InterPro" id="IPR041726">
    <property type="entry name" value="ACAD10_11_N"/>
</dbReference>
<protein>
    <submittedName>
        <fullName evidence="4">Unannotated protein</fullName>
    </submittedName>
</protein>
<dbReference type="Pfam" id="PF19802">
    <property type="entry name" value="DUF6285"/>
    <property type="match status" value="1"/>
</dbReference>
<feature type="domain" description="Aminoglycoside phosphotransferase" evidence="2">
    <location>
        <begin position="28"/>
        <end position="265"/>
    </location>
</feature>
<dbReference type="AlphaFoldDB" id="A0A6J7M8Y4"/>
<dbReference type="InterPro" id="IPR002575">
    <property type="entry name" value="Aminoglycoside_PTrfase"/>
</dbReference>
<dbReference type="InterPro" id="IPR051678">
    <property type="entry name" value="AGP_Transferase"/>
</dbReference>
<dbReference type="SUPFAM" id="SSF56112">
    <property type="entry name" value="Protein kinase-like (PK-like)"/>
    <property type="match status" value="1"/>
</dbReference>
<dbReference type="Gene3D" id="3.30.200.20">
    <property type="entry name" value="Phosphorylase Kinase, domain 1"/>
    <property type="match status" value="1"/>
</dbReference>
<evidence type="ECO:0000259" key="2">
    <source>
        <dbReference type="Pfam" id="PF01636"/>
    </source>
</evidence>
<name>A0A6J7M8Y4_9ZZZZ</name>
<proteinExistence type="predicted"/>
<evidence type="ECO:0000259" key="3">
    <source>
        <dbReference type="Pfam" id="PF19802"/>
    </source>
</evidence>
<feature type="region of interest" description="Disordered" evidence="1">
    <location>
        <begin position="479"/>
        <end position="512"/>
    </location>
</feature>
<feature type="compositionally biased region" description="Polar residues" evidence="1">
    <location>
        <begin position="353"/>
        <end position="363"/>
    </location>
</feature>
<dbReference type="PANTHER" id="PTHR21310">
    <property type="entry name" value="AMINOGLYCOSIDE PHOSPHOTRANSFERASE-RELATED-RELATED"/>
    <property type="match status" value="1"/>
</dbReference>
<feature type="domain" description="DUF6285" evidence="3">
    <location>
        <begin position="392"/>
        <end position="476"/>
    </location>
</feature>
<dbReference type="EMBL" id="CAFBOG010000059">
    <property type="protein sequence ID" value="CAB4977117.1"/>
    <property type="molecule type" value="Genomic_DNA"/>
</dbReference>
<feature type="region of interest" description="Disordered" evidence="1">
    <location>
        <begin position="333"/>
        <end position="369"/>
    </location>
</feature>
<dbReference type="CDD" id="cd05154">
    <property type="entry name" value="ACAD10_11_N-like"/>
    <property type="match status" value="1"/>
</dbReference>